<dbReference type="PANTHER" id="PTHR10655:SF17">
    <property type="entry name" value="LYSOPHOSPHOLIPASE-LIKE PROTEIN 1"/>
    <property type="match status" value="1"/>
</dbReference>
<name>F6CSX5_MARPP</name>
<proteinExistence type="inferred from homology"/>
<dbReference type="STRING" id="491952.Mar181_0915"/>
<dbReference type="GO" id="GO:0016787">
    <property type="term" value="F:hydrolase activity"/>
    <property type="evidence" value="ECO:0007669"/>
    <property type="project" value="UniProtKB-KW"/>
</dbReference>
<dbReference type="EMBL" id="CP002771">
    <property type="protein sequence ID" value="AEF53965.1"/>
    <property type="molecule type" value="Genomic_DNA"/>
</dbReference>
<dbReference type="InterPro" id="IPR050565">
    <property type="entry name" value="LYPA1-2/EST-like"/>
</dbReference>
<evidence type="ECO:0000256" key="2">
    <source>
        <dbReference type="ARBA" id="ARBA00022801"/>
    </source>
</evidence>
<evidence type="ECO:0000256" key="1">
    <source>
        <dbReference type="ARBA" id="ARBA00006499"/>
    </source>
</evidence>
<dbReference type="InterPro" id="IPR003140">
    <property type="entry name" value="PLipase/COase/thioEstase"/>
</dbReference>
<feature type="domain" description="Phospholipase/carboxylesterase/thioesterase" evidence="3">
    <location>
        <begin position="5"/>
        <end position="202"/>
    </location>
</feature>
<dbReference type="HOGENOM" id="CLU_049413_5_2_6"/>
<comment type="similarity">
    <text evidence="1">Belongs to the AB hydrolase superfamily. AB hydrolase 2 family.</text>
</comment>
<dbReference type="InterPro" id="IPR029058">
    <property type="entry name" value="AB_hydrolase_fold"/>
</dbReference>
<dbReference type="Pfam" id="PF02230">
    <property type="entry name" value="Abhydrolase_2"/>
    <property type="match status" value="1"/>
</dbReference>
<dbReference type="KEGG" id="mpc:Mar181_0915"/>
<dbReference type="Proteomes" id="UP000009230">
    <property type="component" value="Chromosome"/>
</dbReference>
<keyword evidence="5" id="KW-1185">Reference proteome</keyword>
<dbReference type="Gene3D" id="3.40.50.1820">
    <property type="entry name" value="alpha/beta hydrolase"/>
    <property type="match status" value="1"/>
</dbReference>
<evidence type="ECO:0000313" key="5">
    <source>
        <dbReference type="Proteomes" id="UP000009230"/>
    </source>
</evidence>
<sequence length="206" mass="22420">MNSIVIQTPSSPKHLFLLFHGVGASPQSMAPLAKLIAEHHPDAAVVSVVAPQVSDLGQGFQWFSVRGVTEENRVERVEAALPFFIDCVQFWQTEYQLSYQDTSLIGFSQGAIMSLSATQLAEPILASRIISLSGRFSTLPQVAPSQTHITFFHGEADEVINVQFAKDAYQALDKLGADTSLETIPQLGHTINQAETTKLLSLLKNG</sequence>
<dbReference type="eggNOG" id="COG0400">
    <property type="taxonomic scope" value="Bacteria"/>
</dbReference>
<reference evidence="4 5" key="1">
    <citation type="journal article" date="2012" name="Stand. Genomic Sci.">
        <title>Complete genome sequence of Marinomonas posidonica type strain (IVIA-Po-181(T)).</title>
        <authorList>
            <person name="Lucas-Elio P."/>
            <person name="Goodwin L."/>
            <person name="Woyke T."/>
            <person name="Pitluck S."/>
            <person name="Nolan M."/>
            <person name="Kyrpides N.C."/>
            <person name="Detter J.C."/>
            <person name="Copeland A."/>
            <person name="Lu M."/>
            <person name="Bruce D."/>
            <person name="Detter C."/>
            <person name="Tapia R."/>
            <person name="Han S."/>
            <person name="Land M.L."/>
            <person name="Ivanova N."/>
            <person name="Mikhailova N."/>
            <person name="Johnston A.W."/>
            <person name="Sanchez-Amat A."/>
        </authorList>
    </citation>
    <scope>NUCLEOTIDE SEQUENCE [LARGE SCALE GENOMIC DNA]</scope>
    <source>
        <strain evidence="5">CECT 7376 / NCIMB 14433 / IVIA-Po-181</strain>
    </source>
</reference>
<dbReference type="OrthoDB" id="9801763at2"/>
<protein>
    <submittedName>
        <fullName evidence="4">Phospholipase/Carboxylesterase</fullName>
    </submittedName>
</protein>
<evidence type="ECO:0000313" key="4">
    <source>
        <dbReference type="EMBL" id="AEF53965.1"/>
    </source>
</evidence>
<dbReference type="RefSeq" id="WP_013795441.1">
    <property type="nucleotide sequence ID" value="NC_015559.1"/>
</dbReference>
<keyword evidence="2" id="KW-0378">Hydrolase</keyword>
<gene>
    <name evidence="4" type="ordered locus">Mar181_0915</name>
</gene>
<dbReference type="SUPFAM" id="SSF53474">
    <property type="entry name" value="alpha/beta-Hydrolases"/>
    <property type="match status" value="1"/>
</dbReference>
<dbReference type="AlphaFoldDB" id="F6CSX5"/>
<evidence type="ECO:0000259" key="3">
    <source>
        <dbReference type="Pfam" id="PF02230"/>
    </source>
</evidence>
<dbReference type="PANTHER" id="PTHR10655">
    <property type="entry name" value="LYSOPHOSPHOLIPASE-RELATED"/>
    <property type="match status" value="1"/>
</dbReference>
<accession>F6CSX5</accession>
<dbReference type="NCBIfam" id="NF008525">
    <property type="entry name" value="PRK11460.1"/>
    <property type="match status" value="1"/>
</dbReference>
<organism evidence="4 5">
    <name type="scientific">Marinomonas posidonica (strain CECT 7376 / NCIMB 14433 / IVIA-Po-181)</name>
    <dbReference type="NCBI Taxonomy" id="491952"/>
    <lineage>
        <taxon>Bacteria</taxon>
        <taxon>Pseudomonadati</taxon>
        <taxon>Pseudomonadota</taxon>
        <taxon>Gammaproteobacteria</taxon>
        <taxon>Oceanospirillales</taxon>
        <taxon>Oceanospirillaceae</taxon>
        <taxon>Marinomonas</taxon>
    </lineage>
</organism>